<feature type="region of interest" description="Disordered" evidence="1">
    <location>
        <begin position="303"/>
        <end position="341"/>
    </location>
</feature>
<evidence type="ECO:0000313" key="2">
    <source>
        <dbReference type="EMBL" id="CAD9988742.1"/>
    </source>
</evidence>
<accession>A0A7S2YQC8</accession>
<feature type="region of interest" description="Disordered" evidence="1">
    <location>
        <begin position="92"/>
        <end position="165"/>
    </location>
</feature>
<name>A0A7S2YQC8_9STRA</name>
<organism evidence="2">
    <name type="scientific">Entomoneis paludosa</name>
    <dbReference type="NCBI Taxonomy" id="265537"/>
    <lineage>
        <taxon>Eukaryota</taxon>
        <taxon>Sar</taxon>
        <taxon>Stramenopiles</taxon>
        <taxon>Ochrophyta</taxon>
        <taxon>Bacillariophyta</taxon>
        <taxon>Bacillariophyceae</taxon>
        <taxon>Bacillariophycidae</taxon>
        <taxon>Entomoneidaceae</taxon>
        <taxon>Entomoneis</taxon>
    </lineage>
</organism>
<feature type="compositionally biased region" description="Basic residues" evidence="1">
    <location>
        <begin position="1"/>
        <end position="11"/>
    </location>
</feature>
<sequence length="403" mass="44911">MRKFNFRRKSKGKGDGKEKAKNREGPLAKKQQQEEHQKQKEQQQPIASGSKSYDDANSEAGKSFISVSRLTEKQRKYLDEDQELYDIMKKIQASGSGRGANFDDRAFSPTESALSQESGFDEKPGSPDNSSRGLGWRKRSMFARKSPERNNMFESRKDRVASTASPTAMLSSKWLFSSRKDRARSVLGKPKSEISDLPLAAADMMIHVISESSKDGKTNRLLPSNADIDADNSEDAIFYGEQNRSRSMRSSAHPMMFRARSSIDRERDALRMTSLFSDVSDGEDTEADIELIRDVAVGRYARSRSLDGESSSSAAGNRSSTGEYTVETKSTSHGDSTITDSTIEDEEDGHECFFSVHDSLRTVLFVLQGNPPDAAIDKKSRRKRSTECEDILDTAETRCSVVV</sequence>
<proteinExistence type="predicted"/>
<feature type="compositionally biased region" description="Polar residues" evidence="1">
    <location>
        <begin position="109"/>
        <end position="118"/>
    </location>
</feature>
<protein>
    <submittedName>
        <fullName evidence="2">Uncharacterized protein</fullName>
    </submittedName>
</protein>
<feature type="compositionally biased region" description="Polar residues" evidence="1">
    <location>
        <begin position="321"/>
        <end position="341"/>
    </location>
</feature>
<dbReference type="AlphaFoldDB" id="A0A7S2YQC8"/>
<reference evidence="2" key="1">
    <citation type="submission" date="2021-01" db="EMBL/GenBank/DDBJ databases">
        <authorList>
            <person name="Corre E."/>
            <person name="Pelletier E."/>
            <person name="Niang G."/>
            <person name="Scheremetjew M."/>
            <person name="Finn R."/>
            <person name="Kale V."/>
            <person name="Holt S."/>
            <person name="Cochrane G."/>
            <person name="Meng A."/>
            <person name="Brown T."/>
            <person name="Cohen L."/>
        </authorList>
    </citation>
    <scope>NUCLEOTIDE SEQUENCE</scope>
    <source>
        <strain evidence="2">CCMP125</strain>
    </source>
</reference>
<feature type="compositionally biased region" description="Low complexity" evidence="1">
    <location>
        <begin position="308"/>
        <end position="320"/>
    </location>
</feature>
<feature type="region of interest" description="Disordered" evidence="1">
    <location>
        <begin position="1"/>
        <end position="72"/>
    </location>
</feature>
<gene>
    <name evidence="2" type="ORF">APAL1065_LOCUS23999</name>
</gene>
<feature type="compositionally biased region" description="Basic and acidic residues" evidence="1">
    <location>
        <begin position="12"/>
        <end position="41"/>
    </location>
</feature>
<evidence type="ECO:0000256" key="1">
    <source>
        <dbReference type="SAM" id="MobiDB-lite"/>
    </source>
</evidence>
<dbReference type="EMBL" id="HBHT01035698">
    <property type="protein sequence ID" value="CAD9988742.1"/>
    <property type="molecule type" value="Transcribed_RNA"/>
</dbReference>